<dbReference type="Gene3D" id="1.10.287.460">
    <property type="entry name" value="Peptidyl-prolyl cis-trans isomerase, FKBP-type, N-terminal domain"/>
    <property type="match status" value="1"/>
</dbReference>
<evidence type="ECO:0000313" key="10">
    <source>
        <dbReference type="EMBL" id="ETK00820.1"/>
    </source>
</evidence>
<dbReference type="SUPFAM" id="SSF54534">
    <property type="entry name" value="FKBP-like"/>
    <property type="match status" value="1"/>
</dbReference>
<evidence type="ECO:0000256" key="8">
    <source>
        <dbReference type="SAM" id="SignalP"/>
    </source>
</evidence>
<dbReference type="InterPro" id="IPR001179">
    <property type="entry name" value="PPIase_FKBP_dom"/>
</dbReference>
<gene>
    <name evidence="10" type="ORF">N425_13435</name>
</gene>
<feature type="chain" id="PRO_5004812381" description="Peptidyl-prolyl cis-trans isomerase" evidence="8">
    <location>
        <begin position="24"/>
        <end position="236"/>
    </location>
</feature>
<keyword evidence="3 8" id="KW-0732">Signal</keyword>
<dbReference type="Pfam" id="PF01346">
    <property type="entry name" value="FKBP_N"/>
    <property type="match status" value="1"/>
</dbReference>
<protein>
    <recommendedName>
        <fullName evidence="7">Peptidyl-prolyl cis-trans isomerase</fullName>
        <ecNumber evidence="7">5.2.1.8</ecNumber>
    </recommendedName>
</protein>
<dbReference type="PANTHER" id="PTHR43811">
    <property type="entry name" value="FKBP-TYPE PEPTIDYL-PROLYL CIS-TRANS ISOMERASE FKPA"/>
    <property type="match status" value="1"/>
</dbReference>
<dbReference type="PATRIC" id="fig|1411148.3.peg.2256"/>
<evidence type="ECO:0000256" key="1">
    <source>
        <dbReference type="ARBA" id="ARBA00000971"/>
    </source>
</evidence>
<dbReference type="AlphaFoldDB" id="W2C0W1"/>
<evidence type="ECO:0000256" key="6">
    <source>
        <dbReference type="PROSITE-ProRule" id="PRU00277"/>
    </source>
</evidence>
<feature type="domain" description="PPIase FKBP-type" evidence="9">
    <location>
        <begin position="150"/>
        <end position="235"/>
    </location>
</feature>
<dbReference type="InterPro" id="IPR000774">
    <property type="entry name" value="PPIase_FKBP_N"/>
</dbReference>
<sequence length="236" mass="25082">MKKINVWMMAAAAAACVTMNSCNQGGVSADATLGSQNDSLSYAVGVNVGNNIKASLATFPGDDSLKMDLVIKGILAVLKDTSALKMTSDNANAYLNAYVMKVQQSQAEAELKVGQDFLAANRSKEGVITTASGLQYKVITEGTGAKPTAKDKVRCHYTGKLLDGTVFDSSVQRGQPAEFEVGQVIPGWQEVLQLMPVGSKFQVWIPSNLAYGTQGAGPIKPNSTLEFEIELLEIVK</sequence>
<dbReference type="GO" id="GO:0003755">
    <property type="term" value="F:peptidyl-prolyl cis-trans isomerase activity"/>
    <property type="evidence" value="ECO:0007669"/>
    <property type="project" value="UniProtKB-UniRule"/>
</dbReference>
<dbReference type="PROSITE" id="PS50059">
    <property type="entry name" value="FKBP_PPIASE"/>
    <property type="match status" value="1"/>
</dbReference>
<evidence type="ECO:0000259" key="9">
    <source>
        <dbReference type="PROSITE" id="PS50059"/>
    </source>
</evidence>
<dbReference type="InterPro" id="IPR046357">
    <property type="entry name" value="PPIase_dom_sf"/>
</dbReference>
<evidence type="ECO:0000256" key="7">
    <source>
        <dbReference type="RuleBase" id="RU003915"/>
    </source>
</evidence>
<comment type="caution">
    <text evidence="10">The sequence shown here is derived from an EMBL/GenBank/DDBJ whole genome shotgun (WGS) entry which is preliminary data.</text>
</comment>
<dbReference type="Gene3D" id="3.10.50.40">
    <property type="match status" value="1"/>
</dbReference>
<dbReference type="InterPro" id="IPR036944">
    <property type="entry name" value="PPIase_FKBP_N_sf"/>
</dbReference>
<evidence type="ECO:0000313" key="11">
    <source>
        <dbReference type="Proteomes" id="UP000018837"/>
    </source>
</evidence>
<dbReference type="EMBL" id="AYUF01000495">
    <property type="protein sequence ID" value="ETK00820.1"/>
    <property type="molecule type" value="Genomic_DNA"/>
</dbReference>
<dbReference type="PROSITE" id="PS51257">
    <property type="entry name" value="PROKAR_LIPOPROTEIN"/>
    <property type="match status" value="1"/>
</dbReference>
<dbReference type="Pfam" id="PF00254">
    <property type="entry name" value="FKBP_C"/>
    <property type="match status" value="1"/>
</dbReference>
<keyword evidence="5 6" id="KW-0413">Isomerase</keyword>
<accession>W2C0W1</accession>
<organism evidence="10 11">
    <name type="scientific">Tannerella sp. oral taxon BU063 isolate Cell 2</name>
    <dbReference type="NCBI Taxonomy" id="1411148"/>
    <lineage>
        <taxon>Bacteria</taxon>
        <taxon>Pseudomonadati</taxon>
        <taxon>Bacteroidota</taxon>
        <taxon>Bacteroidia</taxon>
        <taxon>Bacteroidales</taxon>
        <taxon>Tannerellaceae</taxon>
        <taxon>Tannerella</taxon>
    </lineage>
</organism>
<comment type="catalytic activity">
    <reaction evidence="1 6 7">
        <text>[protein]-peptidylproline (omega=180) = [protein]-peptidylproline (omega=0)</text>
        <dbReference type="Rhea" id="RHEA:16237"/>
        <dbReference type="Rhea" id="RHEA-COMP:10747"/>
        <dbReference type="Rhea" id="RHEA-COMP:10748"/>
        <dbReference type="ChEBI" id="CHEBI:83833"/>
        <dbReference type="ChEBI" id="CHEBI:83834"/>
        <dbReference type="EC" id="5.2.1.8"/>
    </reaction>
</comment>
<feature type="signal peptide" evidence="8">
    <location>
        <begin position="1"/>
        <end position="23"/>
    </location>
</feature>
<evidence type="ECO:0000256" key="5">
    <source>
        <dbReference type="ARBA" id="ARBA00023235"/>
    </source>
</evidence>
<evidence type="ECO:0000256" key="3">
    <source>
        <dbReference type="ARBA" id="ARBA00022729"/>
    </source>
</evidence>
<dbReference type="EC" id="5.2.1.8" evidence="7"/>
<evidence type="ECO:0000256" key="4">
    <source>
        <dbReference type="ARBA" id="ARBA00023110"/>
    </source>
</evidence>
<dbReference type="PANTHER" id="PTHR43811:SF19">
    <property type="entry name" value="39 KDA FK506-BINDING NUCLEAR PROTEIN"/>
    <property type="match status" value="1"/>
</dbReference>
<proteinExistence type="inferred from homology"/>
<comment type="similarity">
    <text evidence="2 7">Belongs to the FKBP-type PPIase family.</text>
</comment>
<dbReference type="Proteomes" id="UP000018837">
    <property type="component" value="Unassembled WGS sequence"/>
</dbReference>
<reference evidence="10 11" key="1">
    <citation type="submission" date="2013-11" db="EMBL/GenBank/DDBJ databases">
        <title>Single cell genomics of uncultured Tannerella BU063 (oral taxon 286).</title>
        <authorList>
            <person name="Beall C.J."/>
            <person name="Campbell A.G."/>
            <person name="Griffen A.L."/>
            <person name="Podar M."/>
            <person name="Leys E.J."/>
        </authorList>
    </citation>
    <scope>NUCLEOTIDE SEQUENCE [LARGE SCALE GENOMIC DNA]</scope>
    <source>
        <strain evidence="10">Cell 2</strain>
    </source>
</reference>
<evidence type="ECO:0000256" key="2">
    <source>
        <dbReference type="ARBA" id="ARBA00006577"/>
    </source>
</evidence>
<keyword evidence="4 6" id="KW-0697">Rotamase</keyword>
<dbReference type="FunFam" id="3.10.50.40:FF:000045">
    <property type="entry name" value="Peptidyl-prolyl cis-trans isomerase"/>
    <property type="match status" value="1"/>
</dbReference>
<dbReference type="GO" id="GO:0006457">
    <property type="term" value="P:protein folding"/>
    <property type="evidence" value="ECO:0007669"/>
    <property type="project" value="InterPro"/>
</dbReference>
<name>W2C0W1_9BACT</name>